<feature type="region of interest" description="Disordered" evidence="3">
    <location>
        <begin position="110"/>
        <end position="145"/>
    </location>
</feature>
<dbReference type="EMBL" id="KZ501945">
    <property type="protein sequence ID" value="PKU86464.1"/>
    <property type="molecule type" value="Genomic_DNA"/>
</dbReference>
<keyword evidence="6" id="KW-1185">Reference proteome</keyword>
<dbReference type="Pfam" id="PF03759">
    <property type="entry name" value="PRONE"/>
    <property type="match status" value="1"/>
</dbReference>
<feature type="compositionally biased region" description="Low complexity" evidence="3">
    <location>
        <begin position="118"/>
        <end position="134"/>
    </location>
</feature>
<reference evidence="5 6" key="2">
    <citation type="journal article" date="2017" name="Nature">
        <title>The Apostasia genome and the evolution of orchids.</title>
        <authorList>
            <person name="Zhang G.Q."/>
            <person name="Liu K.W."/>
            <person name="Li Z."/>
            <person name="Lohaus R."/>
            <person name="Hsiao Y.Y."/>
            <person name="Niu S.C."/>
            <person name="Wang J.Y."/>
            <person name="Lin Y.C."/>
            <person name="Xu Q."/>
            <person name="Chen L.J."/>
            <person name="Yoshida K."/>
            <person name="Fujiwara S."/>
            <person name="Wang Z.W."/>
            <person name="Zhang Y.Q."/>
            <person name="Mitsuda N."/>
            <person name="Wang M."/>
            <person name="Liu G.H."/>
            <person name="Pecoraro L."/>
            <person name="Huang H.X."/>
            <person name="Xiao X.J."/>
            <person name="Lin M."/>
            <person name="Wu X.Y."/>
            <person name="Wu W.L."/>
            <person name="Chen Y.Y."/>
            <person name="Chang S.B."/>
            <person name="Sakamoto S."/>
            <person name="Ohme-Takagi M."/>
            <person name="Yagi M."/>
            <person name="Zeng S.J."/>
            <person name="Shen C.Y."/>
            <person name="Yeh C.M."/>
            <person name="Luo Y.B."/>
            <person name="Tsai W.C."/>
            <person name="Van de Peer Y."/>
            <person name="Liu Z.J."/>
        </authorList>
    </citation>
    <scope>NUCLEOTIDE SEQUENCE [LARGE SCALE GENOMIC DNA]</scope>
    <source>
        <tissue evidence="5">The whole plant</tissue>
    </source>
</reference>
<dbReference type="PANTHER" id="PTHR33101">
    <property type="entry name" value="ROP GUANINE NUCLEOTIDE EXCHANGE FACTOR 1"/>
    <property type="match status" value="1"/>
</dbReference>
<dbReference type="InterPro" id="IPR038937">
    <property type="entry name" value="RopGEF"/>
</dbReference>
<gene>
    <name evidence="5" type="primary">ROPGEF1</name>
    <name evidence="5" type="ORF">MA16_Dca017025</name>
</gene>
<dbReference type="AlphaFoldDB" id="A0A2I0XEY9"/>
<dbReference type="Gene3D" id="1.20.58.2010">
    <property type="entry name" value="PRONE domain, subdomain 1"/>
    <property type="match status" value="2"/>
</dbReference>
<feature type="domain" description="PRONE" evidence="4">
    <location>
        <begin position="179"/>
        <end position="561"/>
    </location>
</feature>
<dbReference type="FunFam" id="1.20.58.2010:FF:000004">
    <property type="entry name" value="Rop guanine nucleotide exchange factor 1"/>
    <property type="match status" value="1"/>
</dbReference>
<dbReference type="PANTHER" id="PTHR33101:SF14">
    <property type="entry name" value="ROP GUANINE NUCLEOTIDE EXCHANGE FACTOR 7"/>
    <property type="match status" value="1"/>
</dbReference>
<evidence type="ECO:0000256" key="1">
    <source>
        <dbReference type="ARBA" id="ARBA00022658"/>
    </source>
</evidence>
<proteinExistence type="predicted"/>
<keyword evidence="1 2" id="KW-0344">Guanine-nucleotide releasing factor</keyword>
<dbReference type="InterPro" id="IPR005512">
    <property type="entry name" value="PRONE_dom"/>
</dbReference>
<dbReference type="GO" id="GO:0005085">
    <property type="term" value="F:guanyl-nucleotide exchange factor activity"/>
    <property type="evidence" value="ECO:0007669"/>
    <property type="project" value="UniProtKB-UniRule"/>
</dbReference>
<evidence type="ECO:0000256" key="3">
    <source>
        <dbReference type="SAM" id="MobiDB-lite"/>
    </source>
</evidence>
<sequence>MERSLLCRGEASGNHRCLRLGSECFVSNLKLLTLLFCRSSKPIVRSRLQDRFPLRRNASHEGLGKGIISWTCQVFVETGVVGMESSEEKCGERGARCEDIGCESEAFSEFGEERRESNSSTGVSSSSSGSSDSGPNERCVDPDETPKEEFELLGWRMRSNSVSSSVGNEKKIHQNDDNASKPKQALSELEMMKERFAKLLLGEDMSGCGKGVCSAMAISNAITNLCATLFGQLWRLEPLSDEKKSMWRREMDWLVCVSDHIVEFKPSWQTFHDGSKLEVMSCRPRPDLYINLPALRKLDNMLIEVLDSFKDSEFWYVDKGILAPETDGSVSFHRNIQHQEKWWLPSPRVPPSGLSEKTRRQLVHKRECTNQILKAATAINSNALAEMEIPESYIESLPKNGRTSLGEATYRYITSDKFSPYFLLDCLNLSSEHQALELANRAEAASYVWRRRSVPRTPYNPMRANPRPSWGMVKEIMMVDGDKRELLASRADSLLICLKQRFPGLTQTTLDMSKIQFNKDIGKSILEAYSRVLESLAFNIIARIDDLFYVDDLIKNTIQLSHVPEVSIASQKKVSIAFPVPVSGTPYKTLHTNKSLSPPLLSPARGGERSPFINKKIHGRGFGVKKVLTDYLGVDSRDKGTTVVSSTGKQKP</sequence>
<accession>A0A2I0XEY9</accession>
<dbReference type="PROSITE" id="PS51334">
    <property type="entry name" value="PRONE"/>
    <property type="match status" value="1"/>
</dbReference>
<evidence type="ECO:0000313" key="5">
    <source>
        <dbReference type="EMBL" id="PKU86464.1"/>
    </source>
</evidence>
<evidence type="ECO:0000256" key="2">
    <source>
        <dbReference type="PROSITE-ProRule" id="PRU00663"/>
    </source>
</evidence>
<evidence type="ECO:0000313" key="6">
    <source>
        <dbReference type="Proteomes" id="UP000233837"/>
    </source>
</evidence>
<reference evidence="5 6" key="1">
    <citation type="journal article" date="2016" name="Sci. Rep.">
        <title>The Dendrobium catenatum Lindl. genome sequence provides insights into polysaccharide synthase, floral development and adaptive evolution.</title>
        <authorList>
            <person name="Zhang G.Q."/>
            <person name="Xu Q."/>
            <person name="Bian C."/>
            <person name="Tsai W.C."/>
            <person name="Yeh C.M."/>
            <person name="Liu K.W."/>
            <person name="Yoshida K."/>
            <person name="Zhang L.S."/>
            <person name="Chang S.B."/>
            <person name="Chen F."/>
            <person name="Shi Y."/>
            <person name="Su Y.Y."/>
            <person name="Zhang Y.Q."/>
            <person name="Chen L.J."/>
            <person name="Yin Y."/>
            <person name="Lin M."/>
            <person name="Huang H."/>
            <person name="Deng H."/>
            <person name="Wang Z.W."/>
            <person name="Zhu S.L."/>
            <person name="Zhao X."/>
            <person name="Deng C."/>
            <person name="Niu S.C."/>
            <person name="Huang J."/>
            <person name="Wang M."/>
            <person name="Liu G.H."/>
            <person name="Yang H.J."/>
            <person name="Xiao X.J."/>
            <person name="Hsiao Y.Y."/>
            <person name="Wu W.L."/>
            <person name="Chen Y.Y."/>
            <person name="Mitsuda N."/>
            <person name="Ohme-Takagi M."/>
            <person name="Luo Y.B."/>
            <person name="Van de Peer Y."/>
            <person name="Liu Z.J."/>
        </authorList>
    </citation>
    <scope>NUCLEOTIDE SEQUENCE [LARGE SCALE GENOMIC DNA]</scope>
    <source>
        <tissue evidence="5">The whole plant</tissue>
    </source>
</reference>
<dbReference type="FunFam" id="1.20.58.2010:FF:000001">
    <property type="entry name" value="Rop guanine nucleotide exchange factor 14"/>
    <property type="match status" value="1"/>
</dbReference>
<dbReference type="Proteomes" id="UP000233837">
    <property type="component" value="Unassembled WGS sequence"/>
</dbReference>
<dbReference type="GO" id="GO:0005886">
    <property type="term" value="C:plasma membrane"/>
    <property type="evidence" value="ECO:0007669"/>
    <property type="project" value="UniProtKB-ARBA"/>
</dbReference>
<name>A0A2I0XEY9_9ASPA</name>
<evidence type="ECO:0000259" key="4">
    <source>
        <dbReference type="PROSITE" id="PS51334"/>
    </source>
</evidence>
<organism evidence="5 6">
    <name type="scientific">Dendrobium catenatum</name>
    <dbReference type="NCBI Taxonomy" id="906689"/>
    <lineage>
        <taxon>Eukaryota</taxon>
        <taxon>Viridiplantae</taxon>
        <taxon>Streptophyta</taxon>
        <taxon>Embryophyta</taxon>
        <taxon>Tracheophyta</taxon>
        <taxon>Spermatophyta</taxon>
        <taxon>Magnoliopsida</taxon>
        <taxon>Liliopsida</taxon>
        <taxon>Asparagales</taxon>
        <taxon>Orchidaceae</taxon>
        <taxon>Epidendroideae</taxon>
        <taxon>Malaxideae</taxon>
        <taxon>Dendrobiinae</taxon>
        <taxon>Dendrobium</taxon>
    </lineage>
</organism>
<protein>
    <submittedName>
        <fullName evidence="5">Rop guanine nucleotide exchange factor 1</fullName>
    </submittedName>
</protein>